<dbReference type="InterPro" id="IPR036477">
    <property type="entry name" value="Formyl_transf_N_sf"/>
</dbReference>
<dbReference type="PANTHER" id="PTHR43369">
    <property type="entry name" value="PHOSPHORIBOSYLGLYCINAMIDE FORMYLTRANSFERASE"/>
    <property type="match status" value="1"/>
</dbReference>
<reference evidence="6 7" key="1">
    <citation type="submission" date="2019-04" db="EMBL/GenBank/DDBJ databases">
        <title>Mesorhizobium composti sp. nov., isolated from compost.</title>
        <authorList>
            <person name="Lin S.-Y."/>
            <person name="Hameed A."/>
            <person name="Hsieh Y.-T."/>
            <person name="Young C.-C."/>
        </authorList>
    </citation>
    <scope>NUCLEOTIDE SEQUENCE [LARGE SCALE GENOMIC DNA]</scope>
    <source>
        <strain evidence="6 7">CC-YTH430</strain>
    </source>
</reference>
<dbReference type="EMBL" id="SSNY01000001">
    <property type="protein sequence ID" value="THF59744.1"/>
    <property type="molecule type" value="Genomic_DNA"/>
</dbReference>
<dbReference type="EC" id="2.1.2.2" evidence="2"/>
<evidence type="ECO:0000256" key="3">
    <source>
        <dbReference type="ARBA" id="ARBA00022679"/>
    </source>
</evidence>
<feature type="domain" description="Formyl transferase N-terminal" evidence="5">
    <location>
        <begin position="11"/>
        <end position="214"/>
    </location>
</feature>
<comment type="pathway">
    <text evidence="1">Purine metabolism; IMP biosynthesis via de novo pathway; N(2)-formyl-N(1)-(5-phospho-D-ribosyl)glycinamide from N(1)-(5-phospho-D-ribosyl)glycinamide (10-formyl THF route): step 1/1.</text>
</comment>
<evidence type="ECO:0000256" key="1">
    <source>
        <dbReference type="ARBA" id="ARBA00005054"/>
    </source>
</evidence>
<evidence type="ECO:0000313" key="6">
    <source>
        <dbReference type="EMBL" id="THF59744.1"/>
    </source>
</evidence>
<keyword evidence="3 6" id="KW-0808">Transferase</keyword>
<evidence type="ECO:0000256" key="4">
    <source>
        <dbReference type="ARBA" id="ARBA00022755"/>
    </source>
</evidence>
<dbReference type="Gene3D" id="3.40.50.170">
    <property type="entry name" value="Formyl transferase, N-terminal domain"/>
    <property type="match status" value="1"/>
</dbReference>
<keyword evidence="7" id="KW-1185">Reference proteome</keyword>
<dbReference type="Proteomes" id="UP000306441">
    <property type="component" value="Unassembled WGS sequence"/>
</dbReference>
<name>A0ABY2QBR9_9HYPH</name>
<sequence>MSEAKTAGHRVAVVTAGGTHVWALVNALSDRIGPVTVILEAPESKGALLRARARRFGRIAVAGQLGTMVLTRLFRPLSSRRRQRTVEECRLRIEPAPDQRIVHVASADSPECADAIAAMGADVVLLNGCRLVSRATLARIACPVLNFHAGITPKYRGMNGGYWALATGDAENFGATVHLVDAGVDTGGIVRQVRSKPKPGDSIPSYAMTMASFSADACAEAIEAAASGRIEILKTDLPSRQWYHPTIWFYLWTGLTKRVW</sequence>
<evidence type="ECO:0000313" key="7">
    <source>
        <dbReference type="Proteomes" id="UP000306441"/>
    </source>
</evidence>
<dbReference type="InterPro" id="IPR002376">
    <property type="entry name" value="Formyl_transf_N"/>
</dbReference>
<dbReference type="GO" id="GO:0016740">
    <property type="term" value="F:transferase activity"/>
    <property type="evidence" value="ECO:0007669"/>
    <property type="project" value="UniProtKB-KW"/>
</dbReference>
<evidence type="ECO:0000259" key="5">
    <source>
        <dbReference type="Pfam" id="PF00551"/>
    </source>
</evidence>
<accession>A0ABY2QBR9</accession>
<dbReference type="RefSeq" id="WP_136353222.1">
    <property type="nucleotide sequence ID" value="NZ_SSNY01000001.1"/>
</dbReference>
<proteinExistence type="predicted"/>
<dbReference type="SUPFAM" id="SSF53328">
    <property type="entry name" value="Formyltransferase"/>
    <property type="match status" value="1"/>
</dbReference>
<dbReference type="PANTHER" id="PTHR43369:SF2">
    <property type="entry name" value="PHOSPHORIBOSYLGLYCINAMIDE FORMYLTRANSFERASE"/>
    <property type="match status" value="1"/>
</dbReference>
<comment type="caution">
    <text evidence="6">The sequence shown here is derived from an EMBL/GenBank/DDBJ whole genome shotgun (WGS) entry which is preliminary data.</text>
</comment>
<protein>
    <recommendedName>
        <fullName evidence="2">phosphoribosylglycinamide formyltransferase 1</fullName>
        <ecNumber evidence="2">2.1.2.2</ecNumber>
    </recommendedName>
</protein>
<organism evidence="6 7">
    <name type="scientific">Ollibium composti</name>
    <dbReference type="NCBI Taxonomy" id="2675109"/>
    <lineage>
        <taxon>Bacteria</taxon>
        <taxon>Pseudomonadati</taxon>
        <taxon>Pseudomonadota</taxon>
        <taxon>Alphaproteobacteria</taxon>
        <taxon>Hyphomicrobiales</taxon>
        <taxon>Phyllobacteriaceae</taxon>
        <taxon>Ollibium</taxon>
    </lineage>
</organism>
<gene>
    <name evidence="6" type="ORF">E6C48_01420</name>
</gene>
<dbReference type="Pfam" id="PF00551">
    <property type="entry name" value="Formyl_trans_N"/>
    <property type="match status" value="1"/>
</dbReference>
<keyword evidence="4" id="KW-0658">Purine biosynthesis</keyword>
<dbReference type="CDD" id="cd08653">
    <property type="entry name" value="FMT_core_like_3"/>
    <property type="match status" value="1"/>
</dbReference>
<evidence type="ECO:0000256" key="2">
    <source>
        <dbReference type="ARBA" id="ARBA00012254"/>
    </source>
</evidence>